<feature type="transmembrane region" description="Helical" evidence="1">
    <location>
        <begin position="83"/>
        <end position="105"/>
    </location>
</feature>
<dbReference type="GO" id="GO:0004527">
    <property type="term" value="F:exonuclease activity"/>
    <property type="evidence" value="ECO:0007669"/>
    <property type="project" value="UniProtKB-KW"/>
</dbReference>
<organism evidence="3 4">
    <name type="scientific">Chondromyces crocatus</name>
    <dbReference type="NCBI Taxonomy" id="52"/>
    <lineage>
        <taxon>Bacteria</taxon>
        <taxon>Pseudomonadati</taxon>
        <taxon>Myxococcota</taxon>
        <taxon>Polyangia</taxon>
        <taxon>Polyangiales</taxon>
        <taxon>Polyangiaceae</taxon>
        <taxon>Chondromyces</taxon>
    </lineage>
</organism>
<dbReference type="GO" id="GO:0004519">
    <property type="term" value="F:endonuclease activity"/>
    <property type="evidence" value="ECO:0007669"/>
    <property type="project" value="UniProtKB-KW"/>
</dbReference>
<keyword evidence="3" id="KW-0269">Exonuclease</keyword>
<evidence type="ECO:0000256" key="1">
    <source>
        <dbReference type="SAM" id="Phobius"/>
    </source>
</evidence>
<keyword evidence="4" id="KW-1185">Reference proteome</keyword>
<dbReference type="EMBL" id="CP012159">
    <property type="protein sequence ID" value="AKT39692.1"/>
    <property type="molecule type" value="Genomic_DNA"/>
</dbReference>
<dbReference type="STRING" id="52.CMC5_038410"/>
<protein>
    <submittedName>
        <fullName evidence="3">Endonuclease/exonuclease/phosphatase</fullName>
    </submittedName>
</protein>
<dbReference type="Proteomes" id="UP000067626">
    <property type="component" value="Chromosome"/>
</dbReference>
<sequence length="350" mass="39146">MVDGHTTKLQWKGLKGRVRSLVWVGALFYLAAVILGALGLHFLGDRWWPATLVLFGPRWLMAIPLACLVPAALVLCPRALVPSAVAALIVVGPILGFEVPVSQLFRDERAGQLRIVSFNARSRHGDLEALRRFVEVNRPDLVALQECGWQEQELQSTFPGWEVRTNQGQCLLSKFPVREVVARDRMDVWKRGGNGAIVRYDLELPGDGGLPRHISVVNVHLETVRDAIEALMHRAWRGATEHDDNVELRTWESSLARQWVDASPGPVIVAGDFNMPVESAIYRSFWSDMQNAFSRAGFGTGTTKQTRWFGIRIDHVLTNADWSVERAQVGPDLGSDHRPVIADLRWIGQK</sequence>
<dbReference type="RefSeq" id="WP_082362597.1">
    <property type="nucleotide sequence ID" value="NZ_CP012159.1"/>
</dbReference>
<keyword evidence="3" id="KW-0255">Endonuclease</keyword>
<dbReference type="InterPro" id="IPR036691">
    <property type="entry name" value="Endo/exonu/phosph_ase_sf"/>
</dbReference>
<evidence type="ECO:0000313" key="4">
    <source>
        <dbReference type="Proteomes" id="UP000067626"/>
    </source>
</evidence>
<dbReference type="OrthoDB" id="209281at2"/>
<dbReference type="InterPro" id="IPR005135">
    <property type="entry name" value="Endo/exonuclease/phosphatase"/>
</dbReference>
<feature type="transmembrane region" description="Helical" evidence="1">
    <location>
        <begin position="55"/>
        <end position="76"/>
    </location>
</feature>
<keyword evidence="3" id="KW-0378">Hydrolase</keyword>
<accession>A0A0K1EG76</accession>
<reference evidence="3 4" key="1">
    <citation type="submission" date="2015-07" db="EMBL/GenBank/DDBJ databases">
        <title>Genome analysis of myxobacterium Chondromyces crocatus Cm c5 reveals a high potential for natural compound synthesis and the genetic basis for the loss of fruiting body formation.</title>
        <authorList>
            <person name="Zaburannyi N."/>
            <person name="Bunk B."/>
            <person name="Maier J."/>
            <person name="Overmann J."/>
            <person name="Mueller R."/>
        </authorList>
    </citation>
    <scope>NUCLEOTIDE SEQUENCE [LARGE SCALE GENOMIC DNA]</scope>
    <source>
        <strain evidence="3 4">Cm c5</strain>
    </source>
</reference>
<evidence type="ECO:0000259" key="2">
    <source>
        <dbReference type="Pfam" id="PF03372"/>
    </source>
</evidence>
<keyword evidence="1" id="KW-1133">Transmembrane helix</keyword>
<feature type="domain" description="Endonuclease/exonuclease/phosphatase" evidence="2">
    <location>
        <begin position="116"/>
        <end position="337"/>
    </location>
</feature>
<dbReference type="Gene3D" id="3.60.10.10">
    <property type="entry name" value="Endonuclease/exonuclease/phosphatase"/>
    <property type="match status" value="1"/>
</dbReference>
<feature type="transmembrane region" description="Helical" evidence="1">
    <location>
        <begin position="21"/>
        <end position="43"/>
    </location>
</feature>
<keyword evidence="1" id="KW-0812">Transmembrane</keyword>
<evidence type="ECO:0000313" key="3">
    <source>
        <dbReference type="EMBL" id="AKT39692.1"/>
    </source>
</evidence>
<dbReference type="KEGG" id="ccro:CMC5_038410"/>
<name>A0A0K1EG76_CHOCO</name>
<dbReference type="Pfam" id="PF03372">
    <property type="entry name" value="Exo_endo_phos"/>
    <property type="match status" value="1"/>
</dbReference>
<proteinExistence type="predicted"/>
<keyword evidence="3" id="KW-0540">Nuclease</keyword>
<dbReference type="AlphaFoldDB" id="A0A0K1EG76"/>
<gene>
    <name evidence="3" type="ORF">CMC5_038410</name>
</gene>
<dbReference type="SUPFAM" id="SSF56219">
    <property type="entry name" value="DNase I-like"/>
    <property type="match status" value="1"/>
</dbReference>
<keyword evidence="1" id="KW-0472">Membrane</keyword>